<dbReference type="AlphaFoldDB" id="A0AAN8E2W6"/>
<evidence type="ECO:0000256" key="1">
    <source>
        <dbReference type="SAM" id="SignalP"/>
    </source>
</evidence>
<accession>A0AAN8E2W6</accession>
<dbReference type="PROSITE" id="PS51257">
    <property type="entry name" value="PROKAR_LIPOPROTEIN"/>
    <property type="match status" value="1"/>
</dbReference>
<protein>
    <submittedName>
        <fullName evidence="2">Uncharacterized protein</fullName>
    </submittedName>
</protein>
<evidence type="ECO:0000313" key="2">
    <source>
        <dbReference type="EMBL" id="KAK5932279.1"/>
    </source>
</evidence>
<feature type="chain" id="PRO_5043039182" evidence="1">
    <location>
        <begin position="19"/>
        <end position="153"/>
    </location>
</feature>
<feature type="signal peptide" evidence="1">
    <location>
        <begin position="1"/>
        <end position="18"/>
    </location>
</feature>
<keyword evidence="1" id="KW-0732">Signal</keyword>
<comment type="caution">
    <text evidence="2">The sequence shown here is derived from an EMBL/GenBank/DDBJ whole genome shotgun (WGS) entry which is preliminary data.</text>
</comment>
<proteinExistence type="predicted"/>
<reference evidence="2 3" key="1">
    <citation type="journal article" date="2023" name="Mol. Biol. Evol.">
        <title>Genomics of Secondarily Temperate Adaptation in the Only Non-Antarctic Icefish.</title>
        <authorList>
            <person name="Rivera-Colon A.G."/>
            <person name="Rayamajhi N."/>
            <person name="Minhas B.F."/>
            <person name="Madrigal G."/>
            <person name="Bilyk K.T."/>
            <person name="Yoon V."/>
            <person name="Hune M."/>
            <person name="Gregory S."/>
            <person name="Cheng C.H.C."/>
            <person name="Catchen J.M."/>
        </authorList>
    </citation>
    <scope>NUCLEOTIDE SEQUENCE [LARGE SCALE GENOMIC DNA]</scope>
    <source>
        <tissue evidence="2">White muscle</tissue>
    </source>
</reference>
<evidence type="ECO:0000313" key="3">
    <source>
        <dbReference type="Proteomes" id="UP001331515"/>
    </source>
</evidence>
<name>A0AAN8E2W6_CHAGU</name>
<dbReference type="SUPFAM" id="SSF57302">
    <property type="entry name" value="Snake toxin-like"/>
    <property type="match status" value="1"/>
</dbReference>
<dbReference type="InterPro" id="IPR045860">
    <property type="entry name" value="Snake_toxin-like_sf"/>
</dbReference>
<keyword evidence="3" id="KW-1185">Reference proteome</keyword>
<sequence>MKLFGALILFITLSAACGLRCYTCTATDPKSCIDTKSCPVIFNRCFSLRLDGYTMMHFYGALILFMTLSAAYGLKCHTCVASIGCSAVMTCPSGLNRCASVELLGLKTKSCMTSEACVEPIKCCFYDLCNSAMPAGSSPLLLLLSSAIITVFL</sequence>
<dbReference type="EMBL" id="JAURVH010001515">
    <property type="protein sequence ID" value="KAK5932279.1"/>
    <property type="molecule type" value="Genomic_DNA"/>
</dbReference>
<gene>
    <name evidence="2" type="ORF">CgunFtcFv8_003998</name>
</gene>
<organism evidence="2 3">
    <name type="scientific">Champsocephalus gunnari</name>
    <name type="common">Mackerel icefish</name>
    <dbReference type="NCBI Taxonomy" id="52237"/>
    <lineage>
        <taxon>Eukaryota</taxon>
        <taxon>Metazoa</taxon>
        <taxon>Chordata</taxon>
        <taxon>Craniata</taxon>
        <taxon>Vertebrata</taxon>
        <taxon>Euteleostomi</taxon>
        <taxon>Actinopterygii</taxon>
        <taxon>Neopterygii</taxon>
        <taxon>Teleostei</taxon>
        <taxon>Neoteleostei</taxon>
        <taxon>Acanthomorphata</taxon>
        <taxon>Eupercaria</taxon>
        <taxon>Perciformes</taxon>
        <taxon>Notothenioidei</taxon>
        <taxon>Channichthyidae</taxon>
        <taxon>Champsocephalus</taxon>
    </lineage>
</organism>
<dbReference type="Proteomes" id="UP001331515">
    <property type="component" value="Unassembled WGS sequence"/>
</dbReference>